<dbReference type="Pfam" id="PF14368">
    <property type="entry name" value="LTP_2"/>
    <property type="match status" value="1"/>
</dbReference>
<dbReference type="AlphaFoldDB" id="A0A1B6PQR6"/>
<organism evidence="3 4">
    <name type="scientific">Sorghum bicolor</name>
    <name type="common">Sorghum</name>
    <name type="synonym">Sorghum vulgare</name>
    <dbReference type="NCBI Taxonomy" id="4558"/>
    <lineage>
        <taxon>Eukaryota</taxon>
        <taxon>Viridiplantae</taxon>
        <taxon>Streptophyta</taxon>
        <taxon>Embryophyta</taxon>
        <taxon>Tracheophyta</taxon>
        <taxon>Spermatophyta</taxon>
        <taxon>Magnoliopsida</taxon>
        <taxon>Liliopsida</taxon>
        <taxon>Poales</taxon>
        <taxon>Poaceae</taxon>
        <taxon>PACMAD clade</taxon>
        <taxon>Panicoideae</taxon>
        <taxon>Andropogonodae</taxon>
        <taxon>Andropogoneae</taxon>
        <taxon>Sorghinae</taxon>
        <taxon>Sorghum</taxon>
    </lineage>
</organism>
<keyword evidence="4" id="KW-1185">Reference proteome</keyword>
<feature type="domain" description="Bifunctional inhibitor/plant lipid transfer protein/seed storage helical" evidence="2">
    <location>
        <begin position="15"/>
        <end position="106"/>
    </location>
</feature>
<gene>
    <name evidence="3" type="ORF">SORBI_3005G074600</name>
</gene>
<protein>
    <recommendedName>
        <fullName evidence="2">Bifunctional inhibitor/plant lipid transfer protein/seed storage helical domain-containing protein</fullName>
    </recommendedName>
</protein>
<dbReference type="OMA" id="TCTETQK"/>
<evidence type="ECO:0000313" key="3">
    <source>
        <dbReference type="EMBL" id="KXG28003.1"/>
    </source>
</evidence>
<dbReference type="EMBL" id="CM000764">
    <property type="protein sequence ID" value="KXG28003.1"/>
    <property type="molecule type" value="Genomic_DNA"/>
</dbReference>
<dbReference type="InterPro" id="IPR036312">
    <property type="entry name" value="Bifun_inhib/LTP/seed_sf"/>
</dbReference>
<dbReference type="PROSITE" id="PS51257">
    <property type="entry name" value="PROKAR_LIPOPROTEIN"/>
    <property type="match status" value="1"/>
</dbReference>
<evidence type="ECO:0000256" key="1">
    <source>
        <dbReference type="SAM" id="SignalP"/>
    </source>
</evidence>
<feature type="chain" id="PRO_5008589172" description="Bifunctional inhibitor/plant lipid transfer protein/seed storage helical domain-containing protein" evidence="1">
    <location>
        <begin position="24"/>
        <end position="112"/>
    </location>
</feature>
<dbReference type="PANTHER" id="PTHR33286:SF53">
    <property type="entry name" value="BIFUNCTIONAL INHIBITOR_PLANT LIPID TRANSFER PROTEIN_SEED STORAGE HELICAL DOMAIN-CONTAINING PROTEIN"/>
    <property type="match status" value="1"/>
</dbReference>
<proteinExistence type="predicted"/>
<evidence type="ECO:0000313" key="4">
    <source>
        <dbReference type="Proteomes" id="UP000000768"/>
    </source>
</evidence>
<accession>A0A1B6PQR6</accession>
<evidence type="ECO:0000259" key="2">
    <source>
        <dbReference type="Pfam" id="PF14368"/>
    </source>
</evidence>
<dbReference type="Gramene" id="KXG28003">
    <property type="protein sequence ID" value="KXG28003"/>
    <property type="gene ID" value="SORBI_3005G074600"/>
</dbReference>
<name>A0A1B6PQR6_SORBI</name>
<dbReference type="SUPFAM" id="SSF47699">
    <property type="entry name" value="Bifunctional inhibitor/lipid-transfer protein/seed storage 2S albumin"/>
    <property type="match status" value="1"/>
</dbReference>
<dbReference type="InterPro" id="IPR016140">
    <property type="entry name" value="Bifunc_inhib/LTP/seed_store"/>
</dbReference>
<dbReference type="PANTHER" id="PTHR33286">
    <property type="entry name" value="BIFUNCTIONAL INHIBITOR/LIPID-TRANSFER PROTEIN/SEED STORAGE 2S ALBUMIN SUPERFAMILY PROTEIN"/>
    <property type="match status" value="1"/>
</dbReference>
<reference evidence="4" key="2">
    <citation type="journal article" date="2018" name="Plant J.">
        <title>The Sorghum bicolor reference genome: improved assembly, gene annotations, a transcriptome atlas, and signatures of genome organization.</title>
        <authorList>
            <person name="McCormick R.F."/>
            <person name="Truong S.K."/>
            <person name="Sreedasyam A."/>
            <person name="Jenkins J."/>
            <person name="Shu S."/>
            <person name="Sims D."/>
            <person name="Kennedy M."/>
            <person name="Amirebrahimi M."/>
            <person name="Weers B.D."/>
            <person name="McKinley B."/>
            <person name="Mattison A."/>
            <person name="Morishige D.T."/>
            <person name="Grimwood J."/>
            <person name="Schmutz J."/>
            <person name="Mullet J.E."/>
        </authorList>
    </citation>
    <scope>NUCLEOTIDE SEQUENCE [LARGE SCALE GENOMIC DNA]</scope>
    <source>
        <strain evidence="4">cv. BTx623</strain>
    </source>
</reference>
<keyword evidence="1" id="KW-0732">Signal</keyword>
<dbReference type="InParanoid" id="A0A1B6PQR6"/>
<sequence>MFLGKLAIAILVLAIACPHLVTSQRQPICRKIQKLRILHICRAFTKKGSTIRAVSPESKCCEEVRKVQNSDMRCVVSILTDKERSEHDTDKILSLQTLCEIPPPPNQNKTMA</sequence>
<dbReference type="Proteomes" id="UP000000768">
    <property type="component" value="Chromosome 5"/>
</dbReference>
<dbReference type="Gene3D" id="1.10.110.10">
    <property type="entry name" value="Plant lipid-transfer and hydrophobic proteins"/>
    <property type="match status" value="1"/>
</dbReference>
<feature type="signal peptide" evidence="1">
    <location>
        <begin position="1"/>
        <end position="23"/>
    </location>
</feature>
<reference evidence="3 4" key="1">
    <citation type="journal article" date="2009" name="Nature">
        <title>The Sorghum bicolor genome and the diversification of grasses.</title>
        <authorList>
            <person name="Paterson A.H."/>
            <person name="Bowers J.E."/>
            <person name="Bruggmann R."/>
            <person name="Dubchak I."/>
            <person name="Grimwood J."/>
            <person name="Gundlach H."/>
            <person name="Haberer G."/>
            <person name="Hellsten U."/>
            <person name="Mitros T."/>
            <person name="Poliakov A."/>
            <person name="Schmutz J."/>
            <person name="Spannagl M."/>
            <person name="Tang H."/>
            <person name="Wang X."/>
            <person name="Wicker T."/>
            <person name="Bharti A.K."/>
            <person name="Chapman J."/>
            <person name="Feltus F.A."/>
            <person name="Gowik U."/>
            <person name="Grigoriev I.V."/>
            <person name="Lyons E."/>
            <person name="Maher C.A."/>
            <person name="Martis M."/>
            <person name="Narechania A."/>
            <person name="Otillar R.P."/>
            <person name="Penning B.W."/>
            <person name="Salamov A.A."/>
            <person name="Wang Y."/>
            <person name="Zhang L."/>
            <person name="Carpita N.C."/>
            <person name="Freeling M."/>
            <person name="Gingle A.R."/>
            <person name="Hash C.T."/>
            <person name="Keller B."/>
            <person name="Klein P."/>
            <person name="Kresovich S."/>
            <person name="McCann M.C."/>
            <person name="Ming R."/>
            <person name="Peterson D.G."/>
            <person name="Mehboob-ur-Rahman"/>
            <person name="Ware D."/>
            <person name="Westhoff P."/>
            <person name="Mayer K.F."/>
            <person name="Messing J."/>
            <person name="Rokhsar D.S."/>
        </authorList>
    </citation>
    <scope>NUCLEOTIDE SEQUENCE [LARGE SCALE GENOMIC DNA]</scope>
    <source>
        <strain evidence="4">cv. BTx623</strain>
    </source>
</reference>